<evidence type="ECO:0000256" key="12">
    <source>
        <dbReference type="ARBA" id="ARBA00073203"/>
    </source>
</evidence>
<comment type="cofactor">
    <cofactor evidence="8">
        <name>Mo-molybdopterin cytosine dinucleotide</name>
        <dbReference type="ChEBI" id="CHEBI:71308"/>
    </cofactor>
</comment>
<dbReference type="Gene3D" id="3.30.365.10">
    <property type="entry name" value="Aldehyde oxidase/xanthine dehydrogenase, molybdopterin binding domain"/>
    <property type="match status" value="4"/>
</dbReference>
<evidence type="ECO:0000256" key="10">
    <source>
        <dbReference type="ARBA" id="ARBA00066077"/>
    </source>
</evidence>
<evidence type="ECO:0000259" key="14">
    <source>
        <dbReference type="SMART" id="SM01008"/>
    </source>
</evidence>
<comment type="caution">
    <text evidence="15">The sequence shown here is derived from an EMBL/GenBank/DDBJ whole genome shotgun (WGS) entry which is preliminary data.</text>
</comment>
<keyword evidence="4" id="KW-0479">Metal-binding</keyword>
<dbReference type="SUPFAM" id="SSF56003">
    <property type="entry name" value="Molybdenum cofactor-binding domain"/>
    <property type="match status" value="1"/>
</dbReference>
<dbReference type="PANTHER" id="PTHR11908">
    <property type="entry name" value="XANTHINE DEHYDROGENASE"/>
    <property type="match status" value="1"/>
</dbReference>
<dbReference type="EMBL" id="QFFI01000019">
    <property type="protein sequence ID" value="PWG62390.1"/>
    <property type="molecule type" value="Genomic_DNA"/>
</dbReference>
<gene>
    <name evidence="15" type="ORF">DEM34_12250</name>
</gene>
<protein>
    <recommendedName>
        <fullName evidence="12">Carbon monoxide dehydrogenase large chain</fullName>
        <ecNumber evidence="11">1.2.5.3</ecNumber>
    </recommendedName>
</protein>
<dbReference type="RefSeq" id="WP_109679107.1">
    <property type="nucleotide sequence ID" value="NZ_CP086615.1"/>
</dbReference>
<dbReference type="SUPFAM" id="SSF55961">
    <property type="entry name" value="Bet v1-like"/>
    <property type="match status" value="1"/>
</dbReference>
<dbReference type="FunFam" id="3.30.365.10:FF:000001">
    <property type="entry name" value="Xanthine dehydrogenase oxidase"/>
    <property type="match status" value="1"/>
</dbReference>
<dbReference type="FunFam" id="3.30.365.10:FF:000005">
    <property type="entry name" value="Carbon monoxide dehydrogenase large chain"/>
    <property type="match status" value="1"/>
</dbReference>
<comment type="function">
    <text evidence="9">Catalyzes the oxidation of carbon monoxide to carbon dioxide.</text>
</comment>
<dbReference type="GO" id="GO:0030151">
    <property type="term" value="F:molybdenum ion binding"/>
    <property type="evidence" value="ECO:0007669"/>
    <property type="project" value="InterPro"/>
</dbReference>
<dbReference type="GO" id="GO:0005506">
    <property type="term" value="F:iron ion binding"/>
    <property type="evidence" value="ECO:0007669"/>
    <property type="project" value="InterPro"/>
</dbReference>
<dbReference type="InterPro" id="IPR010419">
    <property type="entry name" value="CO_DH_gsu"/>
</dbReference>
<evidence type="ECO:0000256" key="3">
    <source>
        <dbReference type="ARBA" id="ARBA00022505"/>
    </source>
</evidence>
<evidence type="ECO:0000256" key="9">
    <source>
        <dbReference type="ARBA" id="ARBA00056654"/>
    </source>
</evidence>
<dbReference type="OrthoDB" id="6177861at2"/>
<keyword evidence="3" id="KW-0500">Molybdenum</keyword>
<feature type="region of interest" description="Disordered" evidence="13">
    <location>
        <begin position="801"/>
        <end position="832"/>
    </location>
</feature>
<organism evidence="15 16">
    <name type="scientific">Sediminicurvatus halobius</name>
    <dbReference type="NCBI Taxonomy" id="2182432"/>
    <lineage>
        <taxon>Bacteria</taxon>
        <taxon>Pseudomonadati</taxon>
        <taxon>Pseudomonadota</taxon>
        <taxon>Gammaproteobacteria</taxon>
        <taxon>Chromatiales</taxon>
        <taxon>Ectothiorhodospiraceae</taxon>
        <taxon>Sediminicurvatus</taxon>
    </lineage>
</organism>
<evidence type="ECO:0000256" key="8">
    <source>
        <dbReference type="ARBA" id="ARBA00053029"/>
    </source>
</evidence>
<evidence type="ECO:0000256" key="6">
    <source>
        <dbReference type="ARBA" id="ARBA00023008"/>
    </source>
</evidence>
<keyword evidence="16" id="KW-1185">Reference proteome</keyword>
<dbReference type="InterPro" id="IPR036856">
    <property type="entry name" value="Ald_Oxase/Xan_DH_a/b_sf"/>
</dbReference>
<dbReference type="FunFam" id="3.90.1170.50:FF:000006">
    <property type="entry name" value="Carbon monoxide dehydrogenase large chain"/>
    <property type="match status" value="1"/>
</dbReference>
<dbReference type="Pfam" id="PF06240">
    <property type="entry name" value="COXG"/>
    <property type="match status" value="1"/>
</dbReference>
<keyword evidence="6" id="KW-0186">Copper</keyword>
<feature type="domain" description="Aldehyde oxidase/xanthine dehydrogenase a/b hammerhead" evidence="14">
    <location>
        <begin position="31"/>
        <end position="140"/>
    </location>
</feature>
<dbReference type="Pfam" id="PF02738">
    <property type="entry name" value="MoCoBD_1"/>
    <property type="match status" value="1"/>
</dbReference>
<dbReference type="AlphaFoldDB" id="A0A2U2MZU0"/>
<comment type="subunit">
    <text evidence="10">Dimer of heterotrimers. Each heterotrimer consists of a large, a medium and a small subunit.</text>
</comment>
<evidence type="ECO:0000256" key="1">
    <source>
        <dbReference type="ARBA" id="ARBA00001960"/>
    </source>
</evidence>
<accession>A0A2U2MZU0</accession>
<evidence type="ECO:0000313" key="16">
    <source>
        <dbReference type="Proteomes" id="UP000245474"/>
    </source>
</evidence>
<reference evidence="15 16" key="1">
    <citation type="submission" date="2018-05" db="EMBL/GenBank/DDBJ databases">
        <title>Spiribacter halobius sp. nov., a moderately halophilic bacterium isolated from marine solar saltern.</title>
        <authorList>
            <person name="Zheng W.-S."/>
            <person name="Lu D.-C."/>
            <person name="Du Z.-J."/>
        </authorList>
    </citation>
    <scope>NUCLEOTIDE SEQUENCE [LARGE SCALE GENOMIC DNA]</scope>
    <source>
        <strain evidence="15 16">E85</strain>
    </source>
</reference>
<dbReference type="Gene3D" id="3.90.1170.50">
    <property type="entry name" value="Aldehyde oxidase/xanthine dehydrogenase, a/b hammerhead"/>
    <property type="match status" value="1"/>
</dbReference>
<dbReference type="GO" id="GO:0005507">
    <property type="term" value="F:copper ion binding"/>
    <property type="evidence" value="ECO:0007669"/>
    <property type="project" value="InterPro"/>
</dbReference>
<evidence type="ECO:0000256" key="5">
    <source>
        <dbReference type="ARBA" id="ARBA00023002"/>
    </source>
</evidence>
<evidence type="ECO:0000256" key="11">
    <source>
        <dbReference type="ARBA" id="ARBA00066587"/>
    </source>
</evidence>
<name>A0A2U2MZU0_9GAMM</name>
<dbReference type="InterPro" id="IPR023393">
    <property type="entry name" value="START-like_dom_sf"/>
</dbReference>
<keyword evidence="5" id="KW-0560">Oxidoreductase</keyword>
<evidence type="ECO:0000256" key="2">
    <source>
        <dbReference type="ARBA" id="ARBA00006849"/>
    </source>
</evidence>
<sequence>MASTAEDLARSEKLGGVGCRRKRTEDARFIQGRGHYVDDIQRPGMLFGDFVRSPHAHARIKAIHKDKALALPGVHAVLTAEDLAPLNLHWMPTLAGDKQMVLADGKVCFQNQEVAMVVADDRYIAADAIDLVEVEYEPLPALVDPHQSMAEDAPVIRDDLQGQDEGAHGKRVHHNHIFTWEVGEKDATDRVFDEAEVTVREQMLYPRVHPCPLETCGCVADFDKVRGELTVHLTSQAPHVVRTVFSQLSGIPESKVHINAPDIGGGFGNKVGVYPGYVVATVASIVLGRPVKWIEDRIENLSTTAFARDYHMTGELAATKDGKILGLRAHVLADHGAFDACADPSKWPAGFFNICTGSYDIRTAYARVDGVYTNKAPGGVAYRCSFRVTEACYLIERMIDVLAVKLGMDKAEIRLKNFIRPEQFPYPSALGWEYDSGDYHTALKKVMEACDYEGLRREQQEKWEQHGELMGIGLCTFTEIVGAGPTRNCDILGVGMFDSAEIRVHPTGSIIARMGTKTQGQGHETTYGQIIATELGLPADNIIIEEGNTDTAPYGLGTYGSRSTPVAGAATAQAARKIRDKAKKIAAHLMEVSEDDLEWTGEGFQVKGVPDQVTDMPTIAWAAYNNVPEGMEPGLEAVEYYDPPNMTYPFGAYLCVLDIDRYTGETKIRRFYALDDCGTRINPMIIEGQVHGGLTEAFGVAMGQELPYDAQGNILGASLMDYFVPTMMEAPSWETDYTVTPSPHHPIGAKGVGESSHVGGIPCFSNAINDAFTRFGITHVDMPHNAYRVWRTLHELGLDRRPEADQVAPFQPKPRPEGERAPAAGQPQAKGEGMQVVLDRRYDLAIAPDDAWALLQDIREVAACMPGAGITEQLDDSHYRGEMRLKVGPVSATFNGDIEVLGLDAERRELRMSGRGADSKGTSSATMELTARLEPGADGRTVLAGRAVISLTGKFASFGGRMLENISDRLLSQFVERFETRVQAGGEGAEAEAARRKLEEGPQELNAMTLLWGSIKAFFRRLFGGSR</sequence>
<dbReference type="Proteomes" id="UP000245474">
    <property type="component" value="Unassembled WGS sequence"/>
</dbReference>
<comment type="similarity">
    <text evidence="2">Belongs to the xanthine dehydrogenase family.</text>
</comment>
<dbReference type="GO" id="GO:0043885">
    <property type="term" value="F:anaerobic carbon-monoxide dehydrogenase activity"/>
    <property type="evidence" value="ECO:0007669"/>
    <property type="project" value="InterPro"/>
</dbReference>
<dbReference type="PANTHER" id="PTHR11908:SF132">
    <property type="entry name" value="ALDEHYDE OXIDASE 1-RELATED"/>
    <property type="match status" value="1"/>
</dbReference>
<proteinExistence type="inferred from homology"/>
<dbReference type="CDD" id="cd07823">
    <property type="entry name" value="SRPBCC_5"/>
    <property type="match status" value="1"/>
</dbReference>
<dbReference type="InterPro" id="IPR046867">
    <property type="entry name" value="AldOxase/xan_DH_MoCoBD2"/>
</dbReference>
<evidence type="ECO:0000256" key="7">
    <source>
        <dbReference type="ARBA" id="ARBA00050098"/>
    </source>
</evidence>
<dbReference type="InterPro" id="IPR016208">
    <property type="entry name" value="Ald_Oxase/xanthine_DH-like"/>
</dbReference>
<dbReference type="NCBIfam" id="TIGR02416">
    <property type="entry name" value="CO_dehy_Mo_lg"/>
    <property type="match status" value="1"/>
</dbReference>
<dbReference type="Gene3D" id="3.30.530.20">
    <property type="match status" value="1"/>
</dbReference>
<dbReference type="InterPro" id="IPR012780">
    <property type="entry name" value="CO_Mo_DH_lsu"/>
</dbReference>
<dbReference type="InterPro" id="IPR037165">
    <property type="entry name" value="AldOxase/xan_DH_Mopterin-bd_sf"/>
</dbReference>
<comment type="catalytic activity">
    <reaction evidence="7">
        <text>CO + a quinone + H2O = a quinol + CO2</text>
        <dbReference type="Rhea" id="RHEA:48880"/>
        <dbReference type="ChEBI" id="CHEBI:15377"/>
        <dbReference type="ChEBI" id="CHEBI:16526"/>
        <dbReference type="ChEBI" id="CHEBI:17245"/>
        <dbReference type="ChEBI" id="CHEBI:24646"/>
        <dbReference type="ChEBI" id="CHEBI:132124"/>
        <dbReference type="EC" id="1.2.5.3"/>
    </reaction>
</comment>
<evidence type="ECO:0000313" key="15">
    <source>
        <dbReference type="EMBL" id="PWG62390.1"/>
    </source>
</evidence>
<dbReference type="InterPro" id="IPR000674">
    <property type="entry name" value="Ald_Oxase/Xan_DH_a/b"/>
</dbReference>
<dbReference type="GO" id="GO:0008805">
    <property type="term" value="F:carbon-monoxide oxygenase activity"/>
    <property type="evidence" value="ECO:0007669"/>
    <property type="project" value="UniProtKB-EC"/>
</dbReference>
<dbReference type="Pfam" id="PF20256">
    <property type="entry name" value="MoCoBD_2"/>
    <property type="match status" value="1"/>
</dbReference>
<evidence type="ECO:0000256" key="4">
    <source>
        <dbReference type="ARBA" id="ARBA00022723"/>
    </source>
</evidence>
<comment type="cofactor">
    <cofactor evidence="1">
        <name>Cu(+)</name>
        <dbReference type="ChEBI" id="CHEBI:49552"/>
    </cofactor>
</comment>
<dbReference type="InterPro" id="IPR008274">
    <property type="entry name" value="AldOxase/xan_DH_MoCoBD1"/>
</dbReference>
<dbReference type="SUPFAM" id="SSF54665">
    <property type="entry name" value="CO dehydrogenase molybdoprotein N-domain-like"/>
    <property type="match status" value="1"/>
</dbReference>
<evidence type="ECO:0000256" key="13">
    <source>
        <dbReference type="SAM" id="MobiDB-lite"/>
    </source>
</evidence>
<dbReference type="SMART" id="SM01008">
    <property type="entry name" value="Ald_Xan_dh_C"/>
    <property type="match status" value="1"/>
</dbReference>
<dbReference type="Pfam" id="PF01315">
    <property type="entry name" value="Ald_Xan_dh_C"/>
    <property type="match status" value="1"/>
</dbReference>
<dbReference type="EC" id="1.2.5.3" evidence="11"/>